<feature type="signal peptide" evidence="3">
    <location>
        <begin position="1"/>
        <end position="29"/>
    </location>
</feature>
<evidence type="ECO:0000259" key="4">
    <source>
        <dbReference type="Pfam" id="PF13407"/>
    </source>
</evidence>
<dbReference type="STRING" id="1123029.SAMN02745172_04366"/>
<dbReference type="PANTHER" id="PTHR30036:SF7">
    <property type="entry name" value="ABC TRANSPORTER PERIPLASMIC-BINDING PROTEIN YPHF"/>
    <property type="match status" value="1"/>
</dbReference>
<organism evidence="5 6">
    <name type="scientific">Pseudoxanthobacter soli DSM 19599</name>
    <dbReference type="NCBI Taxonomy" id="1123029"/>
    <lineage>
        <taxon>Bacteria</taxon>
        <taxon>Pseudomonadati</taxon>
        <taxon>Pseudomonadota</taxon>
        <taxon>Alphaproteobacteria</taxon>
        <taxon>Hyphomicrobiales</taxon>
        <taxon>Segnochrobactraceae</taxon>
        <taxon>Pseudoxanthobacter</taxon>
    </lineage>
</organism>
<evidence type="ECO:0000256" key="2">
    <source>
        <dbReference type="ARBA" id="ARBA00007639"/>
    </source>
</evidence>
<evidence type="ECO:0000256" key="3">
    <source>
        <dbReference type="SAM" id="SignalP"/>
    </source>
</evidence>
<dbReference type="InterPro" id="IPR028082">
    <property type="entry name" value="Peripla_BP_I"/>
</dbReference>
<comment type="subcellular location">
    <subcellularLocation>
        <location evidence="1">Periplasm</location>
    </subcellularLocation>
</comment>
<reference evidence="5 6" key="1">
    <citation type="submission" date="2016-12" db="EMBL/GenBank/DDBJ databases">
        <authorList>
            <person name="Song W.-J."/>
            <person name="Kurnit D.M."/>
        </authorList>
    </citation>
    <scope>NUCLEOTIDE SEQUENCE [LARGE SCALE GENOMIC DNA]</scope>
    <source>
        <strain evidence="5 6">DSM 19599</strain>
    </source>
</reference>
<dbReference type="InterPro" id="IPR025997">
    <property type="entry name" value="SBP_2_dom"/>
</dbReference>
<dbReference type="InterPro" id="IPR050555">
    <property type="entry name" value="Bact_Solute-Bind_Prot2"/>
</dbReference>
<accession>A0A1M7ZS22</accession>
<evidence type="ECO:0000313" key="5">
    <source>
        <dbReference type="EMBL" id="SHO67685.1"/>
    </source>
</evidence>
<feature type="domain" description="Periplasmic binding protein" evidence="4">
    <location>
        <begin position="82"/>
        <end position="337"/>
    </location>
</feature>
<dbReference type="RefSeq" id="WP_244530991.1">
    <property type="nucleotide sequence ID" value="NZ_FRXO01000017.1"/>
</dbReference>
<name>A0A1M7ZS22_9HYPH</name>
<dbReference type="GO" id="GO:0030288">
    <property type="term" value="C:outer membrane-bounded periplasmic space"/>
    <property type="evidence" value="ECO:0007669"/>
    <property type="project" value="TreeGrafter"/>
</dbReference>
<dbReference type="SUPFAM" id="SSF53822">
    <property type="entry name" value="Periplasmic binding protein-like I"/>
    <property type="match status" value="1"/>
</dbReference>
<sequence length="374" mass="39748">MSFLRSHMLAMAGVAFIAGVSGTGPSAYAAEKTVPEAAKTHQMPWGEFKLAPRIVKKIEAGEKVNIIVDIEGTGIPIQGAEMRIGTKKGCDAANKELSAECRLVGPVNPDTTKQLAELETLLNSGQVDCLALQPPLPNQFTGIINKYAAAGIPVFTLNIDAPKAKRFAFYALNEVQAGTINGEATAKLIKEKGIKVDQIAMGSGAPDQPWAQSRMEGFMAGYKSVFPDAKFFNDAKSGIPTGKNFTTQEVLNSVTPFLTAHPDVTLFFHTDQGVEGVGNVIRNLKLNGKVFTSGFNVSGAILDAIADGTTLVTIDQGFDNQAQAPVEQCAKYLATGETPADPLQYLRPIVITKAGGQDELSVEAGRERLKAASH</sequence>
<feature type="chain" id="PRO_5012658498" evidence="3">
    <location>
        <begin position="30"/>
        <end position="374"/>
    </location>
</feature>
<dbReference type="EMBL" id="FRXO01000017">
    <property type="protein sequence ID" value="SHO67685.1"/>
    <property type="molecule type" value="Genomic_DNA"/>
</dbReference>
<dbReference type="Gene3D" id="3.40.50.2300">
    <property type="match status" value="2"/>
</dbReference>
<gene>
    <name evidence="5" type="ORF">SAMN02745172_04366</name>
</gene>
<dbReference type="PANTHER" id="PTHR30036">
    <property type="entry name" value="D-XYLOSE-BINDING PERIPLASMIC PROTEIN"/>
    <property type="match status" value="1"/>
</dbReference>
<dbReference type="GO" id="GO:0030246">
    <property type="term" value="F:carbohydrate binding"/>
    <property type="evidence" value="ECO:0007669"/>
    <property type="project" value="TreeGrafter"/>
</dbReference>
<dbReference type="Pfam" id="PF13407">
    <property type="entry name" value="Peripla_BP_4"/>
    <property type="match status" value="1"/>
</dbReference>
<proteinExistence type="inferred from homology"/>
<keyword evidence="3" id="KW-0732">Signal</keyword>
<dbReference type="CDD" id="cd01536">
    <property type="entry name" value="PBP1_ABC_sugar_binding-like"/>
    <property type="match status" value="1"/>
</dbReference>
<evidence type="ECO:0000256" key="1">
    <source>
        <dbReference type="ARBA" id="ARBA00004418"/>
    </source>
</evidence>
<evidence type="ECO:0000313" key="6">
    <source>
        <dbReference type="Proteomes" id="UP000186406"/>
    </source>
</evidence>
<protein>
    <submittedName>
        <fullName evidence="5">Ribose transport system substrate-binding protein</fullName>
    </submittedName>
</protein>
<dbReference type="AlphaFoldDB" id="A0A1M7ZS22"/>
<comment type="similarity">
    <text evidence="2">Belongs to the bacterial solute-binding protein 2 family.</text>
</comment>
<dbReference type="Proteomes" id="UP000186406">
    <property type="component" value="Unassembled WGS sequence"/>
</dbReference>
<keyword evidence="6" id="KW-1185">Reference proteome</keyword>